<feature type="region of interest" description="Disordered" evidence="1">
    <location>
        <begin position="1"/>
        <end position="101"/>
    </location>
</feature>
<dbReference type="Proteomes" id="UP000515152">
    <property type="component" value="Chromosome 5"/>
</dbReference>
<dbReference type="GeneTree" id="ENSGT00940000161921"/>
<reference evidence="4 5" key="1">
    <citation type="submission" date="2025-04" db="UniProtKB">
        <authorList>
            <consortium name="RefSeq"/>
        </authorList>
    </citation>
    <scope>IDENTIFICATION</scope>
</reference>
<dbReference type="GO" id="GO:2001069">
    <property type="term" value="F:glycogen binding"/>
    <property type="evidence" value="ECO:0007669"/>
    <property type="project" value="TreeGrafter"/>
</dbReference>
<evidence type="ECO:0000313" key="5">
    <source>
        <dbReference type="RefSeq" id="XP_042563743.1"/>
    </source>
</evidence>
<dbReference type="RefSeq" id="XP_012693347.1">
    <property type="nucleotide sequence ID" value="XM_012837893.3"/>
</dbReference>
<dbReference type="GO" id="GO:0005979">
    <property type="term" value="P:regulation of glycogen biosynthetic process"/>
    <property type="evidence" value="ECO:0007669"/>
    <property type="project" value="TreeGrafter"/>
</dbReference>
<gene>
    <name evidence="4 5" type="primary">ppp1r3db</name>
</gene>
<dbReference type="KEGG" id="char:105908959"/>
<evidence type="ECO:0000256" key="1">
    <source>
        <dbReference type="SAM" id="MobiDB-lite"/>
    </source>
</evidence>
<dbReference type="PANTHER" id="PTHR12307:SF4">
    <property type="entry name" value="PROTEIN PHOSPHATASE 1 REGULATORY SUBUNIT 3D"/>
    <property type="match status" value="1"/>
</dbReference>
<keyword evidence="3" id="KW-1185">Reference proteome</keyword>
<organism evidence="3 4">
    <name type="scientific">Clupea harengus</name>
    <name type="common">Atlantic herring</name>
    <dbReference type="NCBI Taxonomy" id="7950"/>
    <lineage>
        <taxon>Eukaryota</taxon>
        <taxon>Metazoa</taxon>
        <taxon>Chordata</taxon>
        <taxon>Craniata</taxon>
        <taxon>Vertebrata</taxon>
        <taxon>Euteleostomi</taxon>
        <taxon>Actinopterygii</taxon>
        <taxon>Neopterygii</taxon>
        <taxon>Teleostei</taxon>
        <taxon>Clupei</taxon>
        <taxon>Clupeiformes</taxon>
        <taxon>Clupeoidei</taxon>
        <taxon>Clupeidae</taxon>
        <taxon>Clupea</taxon>
    </lineage>
</organism>
<dbReference type="PROSITE" id="PS51159">
    <property type="entry name" value="CBM21"/>
    <property type="match status" value="1"/>
</dbReference>
<evidence type="ECO:0000259" key="2">
    <source>
        <dbReference type="PROSITE" id="PS51159"/>
    </source>
</evidence>
<accession>A0A6P3W9Z4</accession>
<dbReference type="RefSeq" id="XP_042563743.1">
    <property type="nucleotide sequence ID" value="XM_042707809.1"/>
</dbReference>
<dbReference type="InterPro" id="IPR005036">
    <property type="entry name" value="CBM21_dom"/>
</dbReference>
<proteinExistence type="predicted"/>
<sequence length="303" mass="34307">MAKFSPRPPGPKSDLGLQFTTGVSRVSEPTKVIRLSDIYDPKPNAERQPVRIRPPSPRSPSPREPEFRRSLSCEPPPKPIMRRRAQSLPSTPNRRRSQTQAQVRFADSLGLELAKVKVFKAGEDPLVPHHVFSRLLMNSELFTGKDLELSLPYFKPCFPEDVGAQPAFLERLRQQRVCLERVLCSEVGIIGKVQVLNLAYEKEVVVRYSFTDWKSEAETKAGWLTAVSSDDKPDQPNADIFCFRLPVPPFILQPGATLEFAICFRVMGAEYWDNNGGVNYKLTCQCYKLSVPRECEDSLVHFT</sequence>
<feature type="compositionally biased region" description="Polar residues" evidence="1">
    <location>
        <begin position="87"/>
        <end position="101"/>
    </location>
</feature>
<dbReference type="GO" id="GO:0000164">
    <property type="term" value="C:protein phosphatase type 1 complex"/>
    <property type="evidence" value="ECO:0007669"/>
    <property type="project" value="TreeGrafter"/>
</dbReference>
<dbReference type="Pfam" id="PF03370">
    <property type="entry name" value="CBM_21"/>
    <property type="match status" value="1"/>
</dbReference>
<dbReference type="GO" id="GO:0008157">
    <property type="term" value="F:protein phosphatase 1 binding"/>
    <property type="evidence" value="ECO:0007669"/>
    <property type="project" value="TreeGrafter"/>
</dbReference>
<dbReference type="InterPro" id="IPR038175">
    <property type="entry name" value="CBM21_dom_sf"/>
</dbReference>
<name>A0A6P3W9Z4_CLUHA</name>
<dbReference type="PANTHER" id="PTHR12307">
    <property type="entry name" value="PROTEIN PHOSPHATASE 1 REGULATORY SUBUNIT"/>
    <property type="match status" value="1"/>
</dbReference>
<dbReference type="InterPro" id="IPR050782">
    <property type="entry name" value="PP1_regulatory_subunit_3"/>
</dbReference>
<feature type="compositionally biased region" description="Pro residues" evidence="1">
    <location>
        <begin position="1"/>
        <end position="11"/>
    </location>
</feature>
<feature type="compositionally biased region" description="Basic and acidic residues" evidence="1">
    <location>
        <begin position="37"/>
        <end position="49"/>
    </location>
</feature>
<dbReference type="Gene3D" id="2.60.40.2440">
    <property type="entry name" value="Carbohydrate binding type-21 domain"/>
    <property type="match status" value="1"/>
</dbReference>
<dbReference type="GeneID" id="105908959"/>
<feature type="domain" description="CBM21" evidence="2">
    <location>
        <begin position="169"/>
        <end position="283"/>
    </location>
</feature>
<dbReference type="OrthoDB" id="1881at2759"/>
<dbReference type="AlphaFoldDB" id="A0A6P3W9Z4"/>
<evidence type="ECO:0000313" key="3">
    <source>
        <dbReference type="Proteomes" id="UP000515152"/>
    </source>
</evidence>
<feature type="compositionally biased region" description="Basic and acidic residues" evidence="1">
    <location>
        <begin position="61"/>
        <end position="71"/>
    </location>
</feature>
<protein>
    <submittedName>
        <fullName evidence="4 5">Protein phosphatase 1, regulatory subunit 3Db</fullName>
    </submittedName>
</protein>
<evidence type="ECO:0000313" key="4">
    <source>
        <dbReference type="RefSeq" id="XP_012693347.1"/>
    </source>
</evidence>
<dbReference type="CTD" id="567375"/>